<proteinExistence type="predicted"/>
<sequence length="110" mass="12419">MFELSTFCRIDTCAIMYSPYESQPKVVHGLNFGDINDLNLLLIEKMSNIYQRMDAFAMTPLYAREASSSLSLSMVALPPITMVMPKVMQRTGTKDTVQSGVNDMDPMKRQ</sequence>
<dbReference type="Proteomes" id="UP001358586">
    <property type="component" value="Chromosome 1"/>
</dbReference>
<reference evidence="1 2" key="1">
    <citation type="submission" date="2023-03" db="EMBL/GenBank/DDBJ databases">
        <title>WGS of Gossypium arboreum.</title>
        <authorList>
            <person name="Yu D."/>
        </authorList>
    </citation>
    <scope>NUCLEOTIDE SEQUENCE [LARGE SCALE GENOMIC DNA]</scope>
    <source>
        <tissue evidence="1">Leaf</tissue>
    </source>
</reference>
<evidence type="ECO:0000313" key="2">
    <source>
        <dbReference type="Proteomes" id="UP001358586"/>
    </source>
</evidence>
<evidence type="ECO:0000313" key="1">
    <source>
        <dbReference type="EMBL" id="KAK5846191.1"/>
    </source>
</evidence>
<accession>A0ABR0R3M1</accession>
<protein>
    <submittedName>
        <fullName evidence="1">Uncharacterized protein</fullName>
    </submittedName>
</protein>
<comment type="caution">
    <text evidence="1">The sequence shown here is derived from an EMBL/GenBank/DDBJ whole genome shotgun (WGS) entry which is preliminary data.</text>
</comment>
<organism evidence="1 2">
    <name type="scientific">Gossypium arboreum</name>
    <name type="common">Tree cotton</name>
    <name type="synonym">Gossypium nanking</name>
    <dbReference type="NCBI Taxonomy" id="29729"/>
    <lineage>
        <taxon>Eukaryota</taxon>
        <taxon>Viridiplantae</taxon>
        <taxon>Streptophyta</taxon>
        <taxon>Embryophyta</taxon>
        <taxon>Tracheophyta</taxon>
        <taxon>Spermatophyta</taxon>
        <taxon>Magnoliopsida</taxon>
        <taxon>eudicotyledons</taxon>
        <taxon>Gunneridae</taxon>
        <taxon>Pentapetalae</taxon>
        <taxon>rosids</taxon>
        <taxon>malvids</taxon>
        <taxon>Malvales</taxon>
        <taxon>Malvaceae</taxon>
        <taxon>Malvoideae</taxon>
        <taxon>Gossypium</taxon>
    </lineage>
</organism>
<gene>
    <name evidence="1" type="ORF">PVK06_002465</name>
</gene>
<name>A0ABR0R3M1_GOSAR</name>
<dbReference type="EMBL" id="JARKNE010000001">
    <property type="protein sequence ID" value="KAK5846191.1"/>
    <property type="molecule type" value="Genomic_DNA"/>
</dbReference>
<keyword evidence="2" id="KW-1185">Reference proteome</keyword>